<dbReference type="InterPro" id="IPR051675">
    <property type="entry name" value="Endo/Exo/Phosphatase_dom_1"/>
</dbReference>
<gene>
    <name evidence="6" type="primary">ybaV</name>
    <name evidence="6" type="ORF">EcWSU1_00966</name>
</gene>
<evidence type="ECO:0000256" key="3">
    <source>
        <dbReference type="ARBA" id="ARBA00070757"/>
    </source>
</evidence>
<feature type="domain" description="Helix-hairpin-helix DNA-binding motif class 1" evidence="5">
    <location>
        <begin position="94"/>
        <end position="113"/>
    </location>
</feature>
<dbReference type="NCBIfam" id="TIGR00426">
    <property type="entry name" value="competence protein ComEA helix-hairpin-helix repeat region"/>
    <property type="match status" value="1"/>
</dbReference>
<dbReference type="SMART" id="SM00278">
    <property type="entry name" value="HhH1"/>
    <property type="match status" value="2"/>
</dbReference>
<name>G8LPV2_9ENTR</name>
<keyword evidence="2" id="KW-0677">Repeat</keyword>
<evidence type="ECO:0000259" key="5">
    <source>
        <dbReference type="SMART" id="SM00278"/>
    </source>
</evidence>
<dbReference type="Proteomes" id="UP000007838">
    <property type="component" value="Chromosome"/>
</dbReference>
<dbReference type="eggNOG" id="COG1555">
    <property type="taxonomic scope" value="Bacteria"/>
</dbReference>
<evidence type="ECO:0000313" key="6">
    <source>
        <dbReference type="EMBL" id="AEW72406.1"/>
    </source>
</evidence>
<keyword evidence="1" id="KW-0732">Signal</keyword>
<feature type="region of interest" description="Disordered" evidence="4">
    <location>
        <begin position="46"/>
        <end position="84"/>
    </location>
</feature>
<dbReference type="HOGENOM" id="CLU_052011_3_1_6"/>
<reference evidence="6 7" key="1">
    <citation type="journal article" date="2011" name="Stand. Genomic Sci.">
        <title>Complete genome of the onion pathogen Enterobacter cloacae EcWSU1.</title>
        <authorList>
            <person name="Humann J.L."/>
            <person name="Wildung M."/>
            <person name="Cheng C.H."/>
            <person name="Lee T."/>
            <person name="Stewart J.E."/>
            <person name="Drew J.C."/>
            <person name="Triplett E.W."/>
            <person name="Main D."/>
            <person name="Schroeder B.K."/>
        </authorList>
    </citation>
    <scope>NUCLEOTIDE SEQUENCE [LARGE SCALE GENOMIC DNA]</scope>
    <source>
        <strain evidence="6 7">EcWSU1</strain>
    </source>
</reference>
<evidence type="ECO:0000256" key="1">
    <source>
        <dbReference type="ARBA" id="ARBA00022729"/>
    </source>
</evidence>
<dbReference type="SUPFAM" id="SSF47781">
    <property type="entry name" value="RuvA domain 2-like"/>
    <property type="match status" value="1"/>
</dbReference>
<dbReference type="PANTHER" id="PTHR21180:SF32">
    <property type="entry name" value="ENDONUCLEASE_EXONUCLEASE_PHOSPHATASE FAMILY DOMAIN-CONTAINING PROTEIN 1"/>
    <property type="match status" value="1"/>
</dbReference>
<dbReference type="PANTHER" id="PTHR21180">
    <property type="entry name" value="ENDONUCLEASE/EXONUCLEASE/PHOSPHATASE FAMILY DOMAIN-CONTAINING PROTEIN 1"/>
    <property type="match status" value="1"/>
</dbReference>
<dbReference type="InterPro" id="IPR004509">
    <property type="entry name" value="Competence_ComEA_HhH"/>
</dbReference>
<feature type="compositionally biased region" description="Low complexity" evidence="4">
    <location>
        <begin position="46"/>
        <end position="74"/>
    </location>
</feature>
<evidence type="ECO:0000256" key="4">
    <source>
        <dbReference type="SAM" id="MobiDB-lite"/>
    </source>
</evidence>
<proteinExistence type="predicted"/>
<dbReference type="Gene3D" id="1.10.150.280">
    <property type="entry name" value="AF1531-like domain"/>
    <property type="match status" value="1"/>
</dbReference>
<dbReference type="AlphaFoldDB" id="G8LPV2"/>
<dbReference type="InterPro" id="IPR010994">
    <property type="entry name" value="RuvA_2-like"/>
</dbReference>
<feature type="domain" description="Helix-hairpin-helix DNA-binding motif class 1" evidence="5">
    <location>
        <begin position="124"/>
        <end position="143"/>
    </location>
</feature>
<dbReference type="FunFam" id="1.10.150.280:FF:000001">
    <property type="entry name" value="Competence protein ComEA helix-hairpin-helix repeat region"/>
    <property type="match status" value="1"/>
</dbReference>
<dbReference type="GO" id="GO:0015628">
    <property type="term" value="P:protein secretion by the type II secretion system"/>
    <property type="evidence" value="ECO:0007669"/>
    <property type="project" value="TreeGrafter"/>
</dbReference>
<protein>
    <recommendedName>
        <fullName evidence="3">Uncharacterized protein YbaV</fullName>
    </recommendedName>
</protein>
<dbReference type="GO" id="GO:0003677">
    <property type="term" value="F:DNA binding"/>
    <property type="evidence" value="ECO:0007669"/>
    <property type="project" value="InterPro"/>
</dbReference>
<sequence>MPGYNAGYCGLAVNKQGDYSMKCGIKALFITLAIATTGMSAGALATTPAAKTPAVQSRSDAAAPAAGQTKATDAGKSADDDGTRVSINSASAEDLARVMNGVGLKKAQAIVSYREEYGPFKTVDDLKQVPGMGGALVERNLSHLTL</sequence>
<organism evidence="6 7">
    <name type="scientific">Enterobacter ludwigii</name>
    <dbReference type="NCBI Taxonomy" id="299767"/>
    <lineage>
        <taxon>Bacteria</taxon>
        <taxon>Pseudomonadati</taxon>
        <taxon>Pseudomonadota</taxon>
        <taxon>Gammaproteobacteria</taxon>
        <taxon>Enterobacterales</taxon>
        <taxon>Enterobacteriaceae</taxon>
        <taxon>Enterobacter</taxon>
        <taxon>Enterobacter cloacae complex</taxon>
    </lineage>
</organism>
<evidence type="ECO:0000256" key="2">
    <source>
        <dbReference type="ARBA" id="ARBA00022737"/>
    </source>
</evidence>
<accession>G8LPV2</accession>
<dbReference type="InterPro" id="IPR003583">
    <property type="entry name" value="Hlx-hairpin-Hlx_DNA-bd_motif"/>
</dbReference>
<dbReference type="GO" id="GO:0006281">
    <property type="term" value="P:DNA repair"/>
    <property type="evidence" value="ECO:0007669"/>
    <property type="project" value="InterPro"/>
</dbReference>
<dbReference type="GO" id="GO:0015627">
    <property type="term" value="C:type II protein secretion system complex"/>
    <property type="evidence" value="ECO:0007669"/>
    <property type="project" value="TreeGrafter"/>
</dbReference>
<evidence type="ECO:0000313" key="7">
    <source>
        <dbReference type="Proteomes" id="UP000007838"/>
    </source>
</evidence>
<dbReference type="KEGG" id="eec:EcWSU1_00966"/>
<dbReference type="EMBL" id="CP002886">
    <property type="protein sequence ID" value="AEW72406.1"/>
    <property type="molecule type" value="Genomic_DNA"/>
</dbReference>
<dbReference type="Pfam" id="PF12836">
    <property type="entry name" value="HHH_3"/>
    <property type="match status" value="1"/>
</dbReference>